<protein>
    <recommendedName>
        <fullName evidence="1">Alanine racemase N-terminal domain-containing protein</fullName>
    </recommendedName>
</protein>
<name>A0A382WZJ8_9ZZZZ</name>
<dbReference type="Gene3D" id="3.20.20.10">
    <property type="entry name" value="Alanine racemase"/>
    <property type="match status" value="1"/>
</dbReference>
<dbReference type="InterPro" id="IPR051466">
    <property type="entry name" value="D-amino_acid_metab_enzyme"/>
</dbReference>
<evidence type="ECO:0000313" key="2">
    <source>
        <dbReference type="EMBL" id="SVD63401.1"/>
    </source>
</evidence>
<sequence length="158" mass="17339">MPANPFQVSNEAEILSPSLLVYPDRIFRNLERMLQLVGGPERLRPHVKTHKLPEVVGMQISQGVVKFKCATISECEMTAGSGARDVLLAHQPTGPNAARLRFLADRFPRVTWGTVIDDAGVVEILSTLFAEAENPLQVYLDLDCGMHRSGIVPSEGAF</sequence>
<feature type="domain" description="Alanine racemase N-terminal" evidence="1">
    <location>
        <begin position="24"/>
        <end position="155"/>
    </location>
</feature>
<organism evidence="2">
    <name type="scientific">marine metagenome</name>
    <dbReference type="NCBI Taxonomy" id="408172"/>
    <lineage>
        <taxon>unclassified sequences</taxon>
        <taxon>metagenomes</taxon>
        <taxon>ecological metagenomes</taxon>
    </lineage>
</organism>
<dbReference type="InterPro" id="IPR029066">
    <property type="entry name" value="PLP-binding_barrel"/>
</dbReference>
<accession>A0A382WZJ8</accession>
<dbReference type="PANTHER" id="PTHR28004:SF2">
    <property type="entry name" value="D-SERINE DEHYDRATASE"/>
    <property type="match status" value="1"/>
</dbReference>
<feature type="non-terminal residue" evidence="2">
    <location>
        <position position="158"/>
    </location>
</feature>
<gene>
    <name evidence="2" type="ORF">METZ01_LOCUS416255</name>
</gene>
<dbReference type="SUPFAM" id="SSF51419">
    <property type="entry name" value="PLP-binding barrel"/>
    <property type="match status" value="1"/>
</dbReference>
<dbReference type="GO" id="GO:0036088">
    <property type="term" value="P:D-serine catabolic process"/>
    <property type="evidence" value="ECO:0007669"/>
    <property type="project" value="TreeGrafter"/>
</dbReference>
<evidence type="ECO:0000259" key="1">
    <source>
        <dbReference type="Pfam" id="PF01168"/>
    </source>
</evidence>
<dbReference type="AlphaFoldDB" id="A0A382WZJ8"/>
<reference evidence="2" key="1">
    <citation type="submission" date="2018-05" db="EMBL/GenBank/DDBJ databases">
        <authorList>
            <person name="Lanie J.A."/>
            <person name="Ng W.-L."/>
            <person name="Kazmierczak K.M."/>
            <person name="Andrzejewski T.M."/>
            <person name="Davidsen T.M."/>
            <person name="Wayne K.J."/>
            <person name="Tettelin H."/>
            <person name="Glass J.I."/>
            <person name="Rusch D."/>
            <person name="Podicherti R."/>
            <person name="Tsui H.-C.T."/>
            <person name="Winkler M.E."/>
        </authorList>
    </citation>
    <scope>NUCLEOTIDE SEQUENCE</scope>
</reference>
<dbReference type="PANTHER" id="PTHR28004">
    <property type="entry name" value="ZGC:162816-RELATED"/>
    <property type="match status" value="1"/>
</dbReference>
<dbReference type="Pfam" id="PF01168">
    <property type="entry name" value="Ala_racemase_N"/>
    <property type="match status" value="1"/>
</dbReference>
<proteinExistence type="predicted"/>
<dbReference type="EMBL" id="UINC01163213">
    <property type="protein sequence ID" value="SVD63401.1"/>
    <property type="molecule type" value="Genomic_DNA"/>
</dbReference>
<dbReference type="InterPro" id="IPR001608">
    <property type="entry name" value="Ala_racemase_N"/>
</dbReference>
<dbReference type="GO" id="GO:0008721">
    <property type="term" value="F:D-serine ammonia-lyase activity"/>
    <property type="evidence" value="ECO:0007669"/>
    <property type="project" value="TreeGrafter"/>
</dbReference>